<organism evidence="2 3">
    <name type="scientific">Pythium oligandrum</name>
    <name type="common">Mycoparasitic fungus</name>
    <dbReference type="NCBI Taxonomy" id="41045"/>
    <lineage>
        <taxon>Eukaryota</taxon>
        <taxon>Sar</taxon>
        <taxon>Stramenopiles</taxon>
        <taxon>Oomycota</taxon>
        <taxon>Peronosporomycetes</taxon>
        <taxon>Pythiales</taxon>
        <taxon>Pythiaceae</taxon>
        <taxon>Pythium</taxon>
    </lineage>
</organism>
<keyword evidence="3" id="KW-1185">Reference proteome</keyword>
<dbReference type="OrthoDB" id="69725at2759"/>
<feature type="region of interest" description="Disordered" evidence="1">
    <location>
        <begin position="976"/>
        <end position="1002"/>
    </location>
</feature>
<feature type="compositionally biased region" description="Low complexity" evidence="1">
    <location>
        <begin position="627"/>
        <end position="640"/>
    </location>
</feature>
<reference evidence="2" key="1">
    <citation type="submission" date="2019-03" db="EMBL/GenBank/DDBJ databases">
        <title>Long read genome sequence of the mycoparasitic Pythium oligandrum ATCC 38472 isolated from sugarbeet rhizosphere.</title>
        <authorList>
            <person name="Gaulin E."/>
        </authorList>
    </citation>
    <scope>NUCLEOTIDE SEQUENCE</scope>
    <source>
        <strain evidence="2">ATCC 38472_TT</strain>
    </source>
</reference>
<feature type="compositionally biased region" description="Acidic residues" evidence="1">
    <location>
        <begin position="605"/>
        <end position="626"/>
    </location>
</feature>
<feature type="region of interest" description="Disordered" evidence="1">
    <location>
        <begin position="186"/>
        <end position="212"/>
    </location>
</feature>
<evidence type="ECO:0000313" key="3">
    <source>
        <dbReference type="Proteomes" id="UP000794436"/>
    </source>
</evidence>
<dbReference type="EMBL" id="SPLM01000036">
    <property type="protein sequence ID" value="TMW66316.1"/>
    <property type="molecule type" value="Genomic_DNA"/>
</dbReference>
<accession>A0A8K1FKQ7</accession>
<evidence type="ECO:0000313" key="2">
    <source>
        <dbReference type="EMBL" id="TMW66316.1"/>
    </source>
</evidence>
<feature type="region of interest" description="Disordered" evidence="1">
    <location>
        <begin position="234"/>
        <end position="253"/>
    </location>
</feature>
<sequence length="1264" mass="140881">MASRKCTCLVDTESDSEEETPLQQVAVAVSDVLAGDQSDARGVISVDDSQMPLSRRISGYRDSLSTSTALHNSEALRQAHVLQNVFCACYDIETVVSLIQRRERVFSPVQVTLLRKENMATVFRYATSLPDQHGSSRSAALAEDADVSTAHMNPEQYRRCVVATEIILKFYLKVIAWHGNPKTVVEPTPRQEQGHSNSLSAVGSPPNEITEEERQLAFQRRRYSADMSTLSPTHRTLAYGSTQRGRGAQRSKQNGLYSTVSYGDMSNAFHNSEYDVIDSIEVRGYILRLEDLTEEEWGSVFAQLFHSLSKKDGFKVSMTTISEVSGAANDIEKPLDSVLVTNLAKIIKNFVVYPSVHRILSSMTWPGKRGSSGKEPLLPALVSYAYSPDIASLLHGLVHLAQRRHFSSEAIISSFVENISSSVNGHSRLSPSSVFSVKRPRLHDRITACADVLVKILTQEFPNTFRYYIQAKIQLASFERIEAFERELFPPKIPPSDPSLHADIMSNVMTSLLDDPDTVIRFAELSLAEIRFLDAHHEYDTGIPRILLIDVLRRAIECSLQDRVQLDLFLPGIMRVLDTLCASINFHQHLSTISAFASRGCFSDSDSDDASHEDEEDEEEEDDDEQNNNSGSTRSSRSVNPDTRHLHNGTATSKGPAKELPTQLSLSSPAAPQVIEQRPLTSILLIIHIVDFLEAVIRMGIDSVDSRLMRLDLSTSLIQLFDHFPKANILHCRVLKLFLTLVDRKTTGRVNNPFLRSVFRPPNSIQEFIMTKLHRSSKTHPYDAHLAILGVKIDKICSAPTLQQELIRQYCSATTGWPEFCSSLVASHYQQMDALDDLALSISASASVHSRRGGEMDDVYPLARTSSSSCDYLSGELQPFRRLPMEKEGIGSSQNLALGTEAVNPTDMLRSRTQSQYPQSIIDILRNDTSTSFDIVEDDETITGYAYQKLAKWVKVKLKFDKATCILVCEDVSHRSSSHQSSTAGNVSSPTAPSKKASSSTSKLKQLLKQHRLLPWTSRPKKLVVCTARQWIAFGRTVKNPHVGAFGFQIDVFDRIREEDQTLTFVTRSEKTRTQWFESLQNAVIAARSQRQSFTEVDEEANIMLVKCVAMQREGGQMVFMAVPDVHVLNPVISSNFSLKSEVPEEIPFWGTFHGSHGVSKYCSLFNQCLSVLSVQEKQVYASGFSVIVEFEATLQAIELPTAHDTPGRHHLKLQLPIGSDADKTVTCSFTDTYLISGNQIVSMTRTIADSEKLVRILCEDVAA</sequence>
<name>A0A8K1FKQ7_PYTOL</name>
<dbReference type="Proteomes" id="UP000794436">
    <property type="component" value="Unassembled WGS sequence"/>
</dbReference>
<feature type="region of interest" description="Disordered" evidence="1">
    <location>
        <begin position="604"/>
        <end position="665"/>
    </location>
</feature>
<feature type="compositionally biased region" description="Polar residues" evidence="1">
    <location>
        <begin position="190"/>
        <end position="201"/>
    </location>
</feature>
<evidence type="ECO:0000256" key="1">
    <source>
        <dbReference type="SAM" id="MobiDB-lite"/>
    </source>
</evidence>
<gene>
    <name evidence="2" type="ORF">Poli38472_004081</name>
</gene>
<proteinExistence type="predicted"/>
<dbReference type="AlphaFoldDB" id="A0A8K1FKQ7"/>
<evidence type="ECO:0008006" key="4">
    <source>
        <dbReference type="Google" id="ProtNLM"/>
    </source>
</evidence>
<protein>
    <recommendedName>
        <fullName evidence="4">PH domain-containing protein</fullName>
    </recommendedName>
</protein>
<comment type="caution">
    <text evidence="2">The sequence shown here is derived from an EMBL/GenBank/DDBJ whole genome shotgun (WGS) entry which is preliminary data.</text>
</comment>
<feature type="compositionally biased region" description="Low complexity" evidence="1">
    <location>
        <begin position="978"/>
        <end position="1002"/>
    </location>
</feature>